<dbReference type="PRINTS" id="PR01607">
    <property type="entry name" value="APYRASEFAMLY"/>
</dbReference>
<dbReference type="InterPro" id="IPR029052">
    <property type="entry name" value="Metallo-depent_PP-like"/>
</dbReference>
<dbReference type="InterPro" id="IPR004843">
    <property type="entry name" value="Calcineurin-like_PHP"/>
</dbReference>
<keyword evidence="2" id="KW-0547">Nucleotide-binding</keyword>
<dbReference type="Gene3D" id="3.90.780.10">
    <property type="entry name" value="5'-Nucleotidase, C-terminal domain"/>
    <property type="match status" value="1"/>
</dbReference>
<accession>A0A9D1KHH7</accession>
<keyword evidence="1 2" id="KW-0732">Signal</keyword>
<evidence type="ECO:0000313" key="5">
    <source>
        <dbReference type="EMBL" id="HIT46987.1"/>
    </source>
</evidence>
<dbReference type="EMBL" id="DVLC01000074">
    <property type="protein sequence ID" value="HIT46987.1"/>
    <property type="molecule type" value="Genomic_DNA"/>
</dbReference>
<organism evidence="5 6">
    <name type="scientific">Candidatus Cryptobacteroides merdipullorum</name>
    <dbReference type="NCBI Taxonomy" id="2840771"/>
    <lineage>
        <taxon>Bacteria</taxon>
        <taxon>Pseudomonadati</taxon>
        <taxon>Bacteroidota</taxon>
        <taxon>Bacteroidia</taxon>
        <taxon>Bacteroidales</taxon>
        <taxon>Candidatus Cryptobacteroides</taxon>
    </lineage>
</organism>
<feature type="domain" description="5'-Nucleotidase C-terminal" evidence="4">
    <location>
        <begin position="334"/>
        <end position="507"/>
    </location>
</feature>
<reference evidence="5" key="2">
    <citation type="journal article" date="2021" name="PeerJ">
        <title>Extensive microbial diversity within the chicken gut microbiome revealed by metagenomics and culture.</title>
        <authorList>
            <person name="Gilroy R."/>
            <person name="Ravi A."/>
            <person name="Getino M."/>
            <person name="Pursley I."/>
            <person name="Horton D.L."/>
            <person name="Alikhan N.F."/>
            <person name="Baker D."/>
            <person name="Gharbi K."/>
            <person name="Hall N."/>
            <person name="Watson M."/>
            <person name="Adriaenssens E.M."/>
            <person name="Foster-Nyarko E."/>
            <person name="Jarju S."/>
            <person name="Secka A."/>
            <person name="Antonio M."/>
            <person name="Oren A."/>
            <person name="Chaudhuri R.R."/>
            <person name="La Ragione R."/>
            <person name="Hildebrand F."/>
            <person name="Pallen M.J."/>
        </authorList>
    </citation>
    <scope>NUCLEOTIDE SEQUENCE</scope>
    <source>
        <strain evidence="5">ChiHecec2B26-709</strain>
    </source>
</reference>
<dbReference type="GO" id="GO:0009166">
    <property type="term" value="P:nucleotide catabolic process"/>
    <property type="evidence" value="ECO:0007669"/>
    <property type="project" value="InterPro"/>
</dbReference>
<evidence type="ECO:0000256" key="1">
    <source>
        <dbReference type="ARBA" id="ARBA00022729"/>
    </source>
</evidence>
<dbReference type="PANTHER" id="PTHR11575">
    <property type="entry name" value="5'-NUCLEOTIDASE-RELATED"/>
    <property type="match status" value="1"/>
</dbReference>
<dbReference type="GO" id="GO:0000166">
    <property type="term" value="F:nucleotide binding"/>
    <property type="evidence" value="ECO:0007669"/>
    <property type="project" value="UniProtKB-KW"/>
</dbReference>
<reference evidence="5" key="1">
    <citation type="submission" date="2020-10" db="EMBL/GenBank/DDBJ databases">
        <authorList>
            <person name="Gilroy R."/>
        </authorList>
    </citation>
    <scope>NUCLEOTIDE SEQUENCE</scope>
    <source>
        <strain evidence="5">ChiHecec2B26-709</strain>
    </source>
</reference>
<dbReference type="PANTHER" id="PTHR11575:SF6">
    <property type="entry name" value="2',3'-CYCLIC-NUCLEOTIDE 2'-PHOSPHODIESTERASE_3'-NUCLEOTIDASE"/>
    <property type="match status" value="1"/>
</dbReference>
<dbReference type="SUPFAM" id="SSF55816">
    <property type="entry name" value="5'-nucleotidase (syn. UDP-sugar hydrolase), C-terminal domain"/>
    <property type="match status" value="1"/>
</dbReference>
<feature type="chain" id="PRO_5039756904" evidence="2">
    <location>
        <begin position="24"/>
        <end position="578"/>
    </location>
</feature>
<keyword evidence="2" id="KW-0378">Hydrolase</keyword>
<comment type="caution">
    <text evidence="5">The sequence shown here is derived from an EMBL/GenBank/DDBJ whole genome shotgun (WGS) entry which is preliminary data.</text>
</comment>
<feature type="domain" description="Calcineurin-like phosphoesterase" evidence="3">
    <location>
        <begin position="29"/>
        <end position="258"/>
    </location>
</feature>
<evidence type="ECO:0000259" key="4">
    <source>
        <dbReference type="Pfam" id="PF02872"/>
    </source>
</evidence>
<dbReference type="GO" id="GO:0016787">
    <property type="term" value="F:hydrolase activity"/>
    <property type="evidence" value="ECO:0007669"/>
    <property type="project" value="UniProtKB-KW"/>
</dbReference>
<dbReference type="Pfam" id="PF02872">
    <property type="entry name" value="5_nucleotid_C"/>
    <property type="match status" value="1"/>
</dbReference>
<dbReference type="Pfam" id="PF00149">
    <property type="entry name" value="Metallophos"/>
    <property type="match status" value="1"/>
</dbReference>
<dbReference type="Gene3D" id="3.60.21.10">
    <property type="match status" value="1"/>
</dbReference>
<evidence type="ECO:0000313" key="6">
    <source>
        <dbReference type="Proteomes" id="UP000886881"/>
    </source>
</evidence>
<feature type="signal peptide" evidence="2">
    <location>
        <begin position="1"/>
        <end position="23"/>
    </location>
</feature>
<sequence length="578" mass="63989">MKRIYSLLAAAAVIFMAAAAVSAKEHTLHVVTTGDVHGSWFDRSYVDDYVPYSLMHVNRYVDSLRNAVGSENVLLLDAGDCLQGNNASYYYNYVETAGEHLFPRLVDYMGYDAIIVGNHDIETGHEVYDKVNAELAERGIPWLGGNAVRTDDGQPYFPIYATFARAGLKVAVLGFTNANMKAWLGEELWSGMDFLSLVPYVQDCVDDVIAEEKPDVTVVVVHSGTGEGDGSMLESQGLDLLGTLEGVDLLVCSHDHRPAVVKPEDGGAVLLNGGSHARRVGHAVIDVDKRGRKLKAKDVTAEVVNLDWRNSDSAMQKAFDSEYQTVREFTNRPIGRLDVELRSRDAFAGMSDYINLVHTVQLKATGAQISFAAPLSFDGVVEPGTVIYNDAFTIYPYENDLYVMKLKGSEIKSYLEYSYDSWIQTPGEHVLRIVNEADPRTGAQRWSFVGRTYNFDSAAGLVYTVDVTKPYGQRIEIMSLADGSEFDPNQWYSVAMTSYRASGGGNLIFEGAGVSRDELDFRIQSRHSAIRDMVTEFISSHDTVSSETVSDPALLGEWHFIPEEEAAEMIEEDMKLIF</sequence>
<dbReference type="InterPro" id="IPR036907">
    <property type="entry name" value="5'-Nucleotdase_C_sf"/>
</dbReference>
<dbReference type="Proteomes" id="UP000886881">
    <property type="component" value="Unassembled WGS sequence"/>
</dbReference>
<dbReference type="GO" id="GO:0030288">
    <property type="term" value="C:outer membrane-bounded periplasmic space"/>
    <property type="evidence" value="ECO:0007669"/>
    <property type="project" value="TreeGrafter"/>
</dbReference>
<dbReference type="AlphaFoldDB" id="A0A9D1KHH7"/>
<evidence type="ECO:0000259" key="3">
    <source>
        <dbReference type="Pfam" id="PF00149"/>
    </source>
</evidence>
<protein>
    <submittedName>
        <fullName evidence="5">Bifunctional metallophosphatase/5'-nucleotidase</fullName>
    </submittedName>
</protein>
<gene>
    <name evidence="5" type="ORF">IAC35_03915</name>
</gene>
<comment type="similarity">
    <text evidence="2">Belongs to the 5'-nucleotidase family.</text>
</comment>
<dbReference type="InterPro" id="IPR008334">
    <property type="entry name" value="5'-Nucleotdase_C"/>
</dbReference>
<dbReference type="InterPro" id="IPR006179">
    <property type="entry name" value="5_nucleotidase/apyrase"/>
</dbReference>
<evidence type="ECO:0000256" key="2">
    <source>
        <dbReference type="RuleBase" id="RU362119"/>
    </source>
</evidence>
<proteinExistence type="inferred from homology"/>
<name>A0A9D1KHH7_9BACT</name>
<dbReference type="SUPFAM" id="SSF56300">
    <property type="entry name" value="Metallo-dependent phosphatases"/>
    <property type="match status" value="1"/>
</dbReference>